<keyword evidence="2" id="KW-0472">Membrane</keyword>
<evidence type="ECO:0000313" key="5">
    <source>
        <dbReference type="Proteomes" id="UP001497457"/>
    </source>
</evidence>
<feature type="transmembrane region" description="Helical" evidence="2">
    <location>
        <begin position="237"/>
        <end position="255"/>
    </location>
</feature>
<feature type="transmembrane region" description="Helical" evidence="2">
    <location>
        <begin position="208"/>
        <end position="231"/>
    </location>
</feature>
<sequence>MAALLLAKALVAAAADPRLFPAAVACVVLAVTTLCWWWWGIHSRSVLPGRWPAKFELLRPTGSAGAAATSSTSSSPLRHFTVLCIGMGVVLLAEPLVAAAEQYLHPVAIACAVITFAALVNSAVLSLNFGVAAVGSSNPAHSALAALAALVRLKSPSFPTPPDAKLKESYPAATPPPPPVAEAEAQQPRAAAIAAPALRPHQSRLARAAFVVLAALMSASWFLDLVAAAAAELRLPWPAVVSTFLVFSVCFYTSVHMFRSFFRARVPAAAAPPWEGIAAIAAVGVGVAACLVAAGGSAYEYAPARI</sequence>
<feature type="chain" id="PRO_5044797204" evidence="3">
    <location>
        <begin position="16"/>
        <end position="306"/>
    </location>
</feature>
<accession>A0ABC9EX97</accession>
<feature type="transmembrane region" description="Helical" evidence="2">
    <location>
        <begin position="22"/>
        <end position="41"/>
    </location>
</feature>
<organism evidence="4 5">
    <name type="scientific">Urochloa decumbens</name>
    <dbReference type="NCBI Taxonomy" id="240449"/>
    <lineage>
        <taxon>Eukaryota</taxon>
        <taxon>Viridiplantae</taxon>
        <taxon>Streptophyta</taxon>
        <taxon>Embryophyta</taxon>
        <taxon>Tracheophyta</taxon>
        <taxon>Spermatophyta</taxon>
        <taxon>Magnoliopsida</taxon>
        <taxon>Liliopsida</taxon>
        <taxon>Poales</taxon>
        <taxon>Poaceae</taxon>
        <taxon>PACMAD clade</taxon>
        <taxon>Panicoideae</taxon>
        <taxon>Panicodae</taxon>
        <taxon>Paniceae</taxon>
        <taxon>Melinidinae</taxon>
        <taxon>Urochloa</taxon>
    </lineage>
</organism>
<feature type="signal peptide" evidence="3">
    <location>
        <begin position="1"/>
        <end position="15"/>
    </location>
</feature>
<dbReference type="Proteomes" id="UP001497457">
    <property type="component" value="Chromosome 5rd"/>
</dbReference>
<reference evidence="4 5" key="2">
    <citation type="submission" date="2024-10" db="EMBL/GenBank/DDBJ databases">
        <authorList>
            <person name="Ryan C."/>
        </authorList>
    </citation>
    <scope>NUCLEOTIDE SEQUENCE [LARGE SCALE GENOMIC DNA]</scope>
</reference>
<feature type="transmembrane region" description="Helical" evidence="2">
    <location>
        <begin position="80"/>
        <end position="100"/>
    </location>
</feature>
<keyword evidence="2" id="KW-0812">Transmembrane</keyword>
<evidence type="ECO:0000256" key="3">
    <source>
        <dbReference type="SAM" id="SignalP"/>
    </source>
</evidence>
<evidence type="ECO:0000256" key="1">
    <source>
        <dbReference type="SAM" id="MobiDB-lite"/>
    </source>
</evidence>
<protein>
    <submittedName>
        <fullName evidence="4">Uncharacterized protein</fullName>
    </submittedName>
</protein>
<name>A0ABC9EX97_9POAL</name>
<keyword evidence="5" id="KW-1185">Reference proteome</keyword>
<gene>
    <name evidence="4" type="ORF">URODEC1_LOCUS99345</name>
</gene>
<feature type="transmembrane region" description="Helical" evidence="2">
    <location>
        <begin position="106"/>
        <end position="127"/>
    </location>
</feature>
<evidence type="ECO:0000313" key="4">
    <source>
        <dbReference type="EMBL" id="CAL5064212.1"/>
    </source>
</evidence>
<feature type="transmembrane region" description="Helical" evidence="2">
    <location>
        <begin position="276"/>
        <end position="299"/>
    </location>
</feature>
<proteinExistence type="predicted"/>
<dbReference type="EMBL" id="OZ075115">
    <property type="protein sequence ID" value="CAL5064212.1"/>
    <property type="molecule type" value="Genomic_DNA"/>
</dbReference>
<keyword evidence="2" id="KW-1133">Transmembrane helix</keyword>
<reference evidence="5" key="1">
    <citation type="submission" date="2024-06" db="EMBL/GenBank/DDBJ databases">
        <authorList>
            <person name="Ryan C."/>
        </authorList>
    </citation>
    <scope>NUCLEOTIDE SEQUENCE [LARGE SCALE GENOMIC DNA]</scope>
</reference>
<keyword evidence="3" id="KW-0732">Signal</keyword>
<dbReference type="AlphaFoldDB" id="A0ABC9EX97"/>
<feature type="region of interest" description="Disordered" evidence="1">
    <location>
        <begin position="160"/>
        <end position="182"/>
    </location>
</feature>
<evidence type="ECO:0000256" key="2">
    <source>
        <dbReference type="SAM" id="Phobius"/>
    </source>
</evidence>